<keyword evidence="2" id="KW-1185">Reference proteome</keyword>
<dbReference type="EMBL" id="JACIEN010000002">
    <property type="protein sequence ID" value="MBB4017348.1"/>
    <property type="molecule type" value="Genomic_DNA"/>
</dbReference>
<dbReference type="RefSeq" id="WP_183316705.1">
    <property type="nucleotide sequence ID" value="NZ_JACIEN010000002.1"/>
</dbReference>
<proteinExistence type="predicted"/>
<dbReference type="Proteomes" id="UP000577362">
    <property type="component" value="Unassembled WGS sequence"/>
</dbReference>
<reference evidence="1 2" key="1">
    <citation type="submission" date="2020-08" db="EMBL/GenBank/DDBJ databases">
        <title>Genomic Encyclopedia of Type Strains, Phase IV (KMG-IV): sequencing the most valuable type-strain genomes for metagenomic binning, comparative biology and taxonomic classification.</title>
        <authorList>
            <person name="Goeker M."/>
        </authorList>
    </citation>
    <scope>NUCLEOTIDE SEQUENCE [LARGE SCALE GENOMIC DNA]</scope>
    <source>
        <strain evidence="1 2">DSM 103737</strain>
    </source>
</reference>
<gene>
    <name evidence="1" type="ORF">GGR16_002377</name>
</gene>
<protein>
    <submittedName>
        <fullName evidence="1">Uncharacterized protein</fullName>
    </submittedName>
</protein>
<organism evidence="1 2">
    <name type="scientific">Chelatococcus caeni</name>
    <dbReference type="NCBI Taxonomy" id="1348468"/>
    <lineage>
        <taxon>Bacteria</taxon>
        <taxon>Pseudomonadati</taxon>
        <taxon>Pseudomonadota</taxon>
        <taxon>Alphaproteobacteria</taxon>
        <taxon>Hyphomicrobiales</taxon>
        <taxon>Chelatococcaceae</taxon>
        <taxon>Chelatococcus</taxon>
    </lineage>
</organism>
<accession>A0A840C130</accession>
<dbReference type="AlphaFoldDB" id="A0A840C130"/>
<name>A0A840C130_9HYPH</name>
<evidence type="ECO:0000313" key="1">
    <source>
        <dbReference type="EMBL" id="MBB4017348.1"/>
    </source>
</evidence>
<sequence length="116" mass="13242">MALSSYPFITADGRYDRPAIMREAWALRRKWGKPAPLGAFLRKVWKQASIQRSQWEIDDARSRMSAVERCRDELQHALYAANCIGEFTAWKRETARIEAELAALDTVAPAFLQAAE</sequence>
<comment type="caution">
    <text evidence="1">The sequence shown here is derived from an EMBL/GenBank/DDBJ whole genome shotgun (WGS) entry which is preliminary data.</text>
</comment>
<evidence type="ECO:0000313" key="2">
    <source>
        <dbReference type="Proteomes" id="UP000577362"/>
    </source>
</evidence>